<dbReference type="EMBL" id="BGZK01000343">
    <property type="protein sequence ID" value="GBP38048.1"/>
    <property type="molecule type" value="Genomic_DNA"/>
</dbReference>
<sequence length="149" mass="16719">MLLQYPSTAETPRMIDYGMGSQLWADVTIDRASLLFALSLARSAEAERDNELCIFVLAAGVHRFIKRYHIKRILTMLQRSIRDCLHLHAIVCCSTAPAARASNLLGKAIADNFIAGQQARPSSYFGRQPPTCDVTLRTRELRIFMLPLP</sequence>
<dbReference type="Proteomes" id="UP000299102">
    <property type="component" value="Unassembled WGS sequence"/>
</dbReference>
<proteinExistence type="predicted"/>
<keyword evidence="2" id="KW-1185">Reference proteome</keyword>
<accession>A0A4C1VFX9</accession>
<dbReference type="AlphaFoldDB" id="A0A4C1VFX9"/>
<comment type="caution">
    <text evidence="1">The sequence shown here is derived from an EMBL/GenBank/DDBJ whole genome shotgun (WGS) entry which is preliminary data.</text>
</comment>
<protein>
    <submittedName>
        <fullName evidence="1">Uncharacterized protein</fullName>
    </submittedName>
</protein>
<reference evidence="1 2" key="1">
    <citation type="journal article" date="2019" name="Commun. Biol.">
        <title>The bagworm genome reveals a unique fibroin gene that provides high tensile strength.</title>
        <authorList>
            <person name="Kono N."/>
            <person name="Nakamura H."/>
            <person name="Ohtoshi R."/>
            <person name="Tomita M."/>
            <person name="Numata K."/>
            <person name="Arakawa K."/>
        </authorList>
    </citation>
    <scope>NUCLEOTIDE SEQUENCE [LARGE SCALE GENOMIC DNA]</scope>
</reference>
<evidence type="ECO:0000313" key="1">
    <source>
        <dbReference type="EMBL" id="GBP38048.1"/>
    </source>
</evidence>
<evidence type="ECO:0000313" key="2">
    <source>
        <dbReference type="Proteomes" id="UP000299102"/>
    </source>
</evidence>
<gene>
    <name evidence="1" type="ORF">EVAR_95173_1</name>
</gene>
<organism evidence="1 2">
    <name type="scientific">Eumeta variegata</name>
    <name type="common">Bagworm moth</name>
    <name type="synonym">Eumeta japonica</name>
    <dbReference type="NCBI Taxonomy" id="151549"/>
    <lineage>
        <taxon>Eukaryota</taxon>
        <taxon>Metazoa</taxon>
        <taxon>Ecdysozoa</taxon>
        <taxon>Arthropoda</taxon>
        <taxon>Hexapoda</taxon>
        <taxon>Insecta</taxon>
        <taxon>Pterygota</taxon>
        <taxon>Neoptera</taxon>
        <taxon>Endopterygota</taxon>
        <taxon>Lepidoptera</taxon>
        <taxon>Glossata</taxon>
        <taxon>Ditrysia</taxon>
        <taxon>Tineoidea</taxon>
        <taxon>Psychidae</taxon>
        <taxon>Oiketicinae</taxon>
        <taxon>Eumeta</taxon>
    </lineage>
</organism>
<name>A0A4C1VFX9_EUMVA</name>